<evidence type="ECO:0000256" key="8">
    <source>
        <dbReference type="ARBA" id="ARBA00023204"/>
    </source>
</evidence>
<evidence type="ECO:0000256" key="4">
    <source>
        <dbReference type="ARBA" id="ARBA00022723"/>
    </source>
</evidence>
<keyword evidence="11" id="KW-0255">Endonuclease</keyword>
<keyword evidence="12" id="KW-1185">Reference proteome</keyword>
<evidence type="ECO:0000256" key="1">
    <source>
        <dbReference type="ARBA" id="ARBA00001936"/>
    </source>
</evidence>
<evidence type="ECO:0000256" key="5">
    <source>
        <dbReference type="ARBA" id="ARBA00022763"/>
    </source>
</evidence>
<dbReference type="Gene3D" id="3.60.10.10">
    <property type="entry name" value="Endonuclease/exonuclease/phosphatase"/>
    <property type="match status" value="1"/>
</dbReference>
<organism evidence="11 12">
    <name type="scientific">Kribbella pratensis</name>
    <dbReference type="NCBI Taxonomy" id="2512112"/>
    <lineage>
        <taxon>Bacteria</taxon>
        <taxon>Bacillati</taxon>
        <taxon>Actinomycetota</taxon>
        <taxon>Actinomycetes</taxon>
        <taxon>Propionibacteriales</taxon>
        <taxon>Kribbellaceae</taxon>
        <taxon>Kribbella</taxon>
    </lineage>
</organism>
<dbReference type="GO" id="GO:0046872">
    <property type="term" value="F:metal ion binding"/>
    <property type="evidence" value="ECO:0007669"/>
    <property type="project" value="UniProtKB-KW"/>
</dbReference>
<comment type="cofactor">
    <cofactor evidence="1">
        <name>Mn(2+)</name>
        <dbReference type="ChEBI" id="CHEBI:29035"/>
    </cofactor>
</comment>
<dbReference type="GO" id="GO:0003697">
    <property type="term" value="F:single-stranded DNA binding"/>
    <property type="evidence" value="ECO:0007669"/>
    <property type="project" value="TreeGrafter"/>
</dbReference>
<keyword evidence="6 11" id="KW-0378">Hydrolase</keyword>
<dbReference type="InterPro" id="IPR036691">
    <property type="entry name" value="Endo/exonu/phosph_ase_sf"/>
</dbReference>
<reference evidence="11 12" key="1">
    <citation type="submission" date="2019-03" db="EMBL/GenBank/DDBJ databases">
        <title>Genomic Encyclopedia of Type Strains, Phase III (KMG-III): the genomes of soil and plant-associated and newly described type strains.</title>
        <authorList>
            <person name="Whitman W."/>
        </authorList>
    </citation>
    <scope>NUCLEOTIDE SEQUENCE [LARGE SCALE GENOMIC DNA]</scope>
    <source>
        <strain evidence="11 12">VKM Ac-2573</strain>
    </source>
</reference>
<comment type="caution">
    <text evidence="11">The sequence shown here is derived from an EMBL/GenBank/DDBJ whole genome shotgun (WGS) entry which is preliminary data.</text>
</comment>
<evidence type="ECO:0000256" key="2">
    <source>
        <dbReference type="ARBA" id="ARBA00001946"/>
    </source>
</evidence>
<dbReference type="AlphaFoldDB" id="A0A4R8C7M6"/>
<dbReference type="EMBL" id="SODP01000002">
    <property type="protein sequence ID" value="TDW69383.1"/>
    <property type="molecule type" value="Genomic_DNA"/>
</dbReference>
<dbReference type="Pfam" id="PF03372">
    <property type="entry name" value="Exo_endo_phos"/>
    <property type="match status" value="1"/>
</dbReference>
<dbReference type="PANTHER" id="PTHR15822:SF4">
    <property type="entry name" value="TYROSYL-DNA PHOSPHODIESTERASE 2"/>
    <property type="match status" value="1"/>
</dbReference>
<gene>
    <name evidence="11" type="ORF">EV653_3407</name>
</gene>
<dbReference type="GO" id="GO:0006302">
    <property type="term" value="P:double-strand break repair"/>
    <property type="evidence" value="ECO:0007669"/>
    <property type="project" value="TreeGrafter"/>
</dbReference>
<sequence length="274" mass="30909">MAERIRVATLNIWCRHGDWPARRDVLREGFKELRPDLVALQETVVDDAGDQVREIFGDEYAVLHQGRRTPEGVGCSLVSRWPAVRVEEIDLCVTERVNPQDFPGRSTAAEFETPLGPVLFVNHKPNWQVGYERERELQALGVARSIDQLAADRDDLHVVLAGDFDARPETAGVRFLTGRQSLGDYSVNYQDVWEIARPGEDGHTFTLENPSIVAEADWSRIPPRRIDYIMVRCDDRGPTLRIHSADRIFDTPTEGVHGSDHFGVTTDLESPEAN</sequence>
<name>A0A4R8C7M6_9ACTN</name>
<dbReference type="SUPFAM" id="SSF56219">
    <property type="entry name" value="DNase I-like"/>
    <property type="match status" value="1"/>
</dbReference>
<protein>
    <submittedName>
        <fullName evidence="11">Endonuclease/exonuclease/phosphatase family metal-dependent hydrolase</fullName>
    </submittedName>
</protein>
<dbReference type="GO" id="GO:0005737">
    <property type="term" value="C:cytoplasm"/>
    <property type="evidence" value="ECO:0007669"/>
    <property type="project" value="TreeGrafter"/>
</dbReference>
<evidence type="ECO:0000256" key="6">
    <source>
        <dbReference type="ARBA" id="ARBA00022801"/>
    </source>
</evidence>
<dbReference type="GO" id="GO:0004519">
    <property type="term" value="F:endonuclease activity"/>
    <property type="evidence" value="ECO:0007669"/>
    <property type="project" value="UniProtKB-KW"/>
</dbReference>
<evidence type="ECO:0000256" key="3">
    <source>
        <dbReference type="ARBA" id="ARBA00022722"/>
    </source>
</evidence>
<feature type="region of interest" description="Disordered" evidence="9">
    <location>
        <begin position="253"/>
        <end position="274"/>
    </location>
</feature>
<keyword evidence="7" id="KW-0460">Magnesium</keyword>
<dbReference type="InterPro" id="IPR051547">
    <property type="entry name" value="TDP2-like"/>
</dbReference>
<dbReference type="Proteomes" id="UP000295146">
    <property type="component" value="Unassembled WGS sequence"/>
</dbReference>
<keyword evidence="5" id="KW-0227">DNA damage</keyword>
<keyword evidence="8" id="KW-0234">DNA repair</keyword>
<dbReference type="RefSeq" id="WP_166679462.1">
    <property type="nucleotide sequence ID" value="NZ_SODP01000002.1"/>
</dbReference>
<evidence type="ECO:0000259" key="10">
    <source>
        <dbReference type="Pfam" id="PF03372"/>
    </source>
</evidence>
<keyword evidence="3" id="KW-0540">Nuclease</keyword>
<accession>A0A4R8C7M6</accession>
<evidence type="ECO:0000256" key="9">
    <source>
        <dbReference type="SAM" id="MobiDB-lite"/>
    </source>
</evidence>
<dbReference type="PANTHER" id="PTHR15822">
    <property type="entry name" value="TRAF AND TNF RECEPTOR-ASSOCIATED PROTEIN"/>
    <property type="match status" value="1"/>
</dbReference>
<dbReference type="InterPro" id="IPR005135">
    <property type="entry name" value="Endo/exonuclease/phosphatase"/>
</dbReference>
<evidence type="ECO:0000256" key="7">
    <source>
        <dbReference type="ARBA" id="ARBA00022842"/>
    </source>
</evidence>
<evidence type="ECO:0000313" key="11">
    <source>
        <dbReference type="EMBL" id="TDW69383.1"/>
    </source>
</evidence>
<proteinExistence type="predicted"/>
<feature type="domain" description="Endonuclease/exonuclease/phosphatase" evidence="10">
    <location>
        <begin position="8"/>
        <end position="261"/>
    </location>
</feature>
<evidence type="ECO:0000313" key="12">
    <source>
        <dbReference type="Proteomes" id="UP000295146"/>
    </source>
</evidence>
<keyword evidence="4" id="KW-0479">Metal-binding</keyword>
<comment type="cofactor">
    <cofactor evidence="2">
        <name>Mg(2+)</name>
        <dbReference type="ChEBI" id="CHEBI:18420"/>
    </cofactor>
</comment>
<dbReference type="GO" id="GO:0070260">
    <property type="term" value="F:5'-tyrosyl-DNA phosphodiesterase activity"/>
    <property type="evidence" value="ECO:0007669"/>
    <property type="project" value="TreeGrafter"/>
</dbReference>